<dbReference type="CDD" id="cd12169">
    <property type="entry name" value="PGDH_like_1"/>
    <property type="match status" value="1"/>
</dbReference>
<dbReference type="InterPro" id="IPR050857">
    <property type="entry name" value="D-2-hydroxyacid_DH"/>
</dbReference>
<evidence type="ECO:0000256" key="1">
    <source>
        <dbReference type="ARBA" id="ARBA00005854"/>
    </source>
</evidence>
<evidence type="ECO:0000313" key="6">
    <source>
        <dbReference type="Proteomes" id="UP000775547"/>
    </source>
</evidence>
<evidence type="ECO:0000313" key="5">
    <source>
        <dbReference type="EMBL" id="KAG5647650.1"/>
    </source>
</evidence>
<dbReference type="InterPro" id="IPR036291">
    <property type="entry name" value="NAD(P)-bd_dom_sf"/>
</dbReference>
<keyword evidence="2" id="KW-0560">Oxidoreductase</keyword>
<dbReference type="Gene3D" id="3.40.50.720">
    <property type="entry name" value="NAD(P)-binding Rossmann-like Domain"/>
    <property type="match status" value="2"/>
</dbReference>
<dbReference type="GO" id="GO:0016616">
    <property type="term" value="F:oxidoreductase activity, acting on the CH-OH group of donors, NAD or NADP as acceptor"/>
    <property type="evidence" value="ECO:0007669"/>
    <property type="project" value="InterPro"/>
</dbReference>
<gene>
    <name evidence="5" type="ORF">DXG03_009003</name>
</gene>
<evidence type="ECO:0000256" key="3">
    <source>
        <dbReference type="ARBA" id="ARBA00023027"/>
    </source>
</evidence>
<comment type="caution">
    <text evidence="5">The sequence shown here is derived from an EMBL/GenBank/DDBJ whole genome shotgun (WGS) entry which is preliminary data.</text>
</comment>
<dbReference type="PANTHER" id="PTHR42789:SF1">
    <property type="entry name" value="D-ISOMER SPECIFIC 2-HYDROXYACID DEHYDROGENASE FAMILY PROTEIN (AFU_ORTHOLOGUE AFUA_6G10090)"/>
    <property type="match status" value="1"/>
</dbReference>
<feature type="domain" description="D-isomer specific 2-hydroxyacid dehydrogenase NAD-binding" evidence="4">
    <location>
        <begin position="116"/>
        <end position="281"/>
    </location>
</feature>
<keyword evidence="6" id="KW-1185">Reference proteome</keyword>
<dbReference type="PROSITE" id="PS00671">
    <property type="entry name" value="D_2_HYDROXYACID_DH_3"/>
    <property type="match status" value="1"/>
</dbReference>
<dbReference type="InterPro" id="IPR006140">
    <property type="entry name" value="D-isomer_DH_NAD-bd"/>
</dbReference>
<proteinExistence type="inferred from homology"/>
<dbReference type="Proteomes" id="UP000775547">
    <property type="component" value="Unassembled WGS sequence"/>
</dbReference>
<organism evidence="5 6">
    <name type="scientific">Asterophora parasitica</name>
    <dbReference type="NCBI Taxonomy" id="117018"/>
    <lineage>
        <taxon>Eukaryota</taxon>
        <taxon>Fungi</taxon>
        <taxon>Dikarya</taxon>
        <taxon>Basidiomycota</taxon>
        <taxon>Agaricomycotina</taxon>
        <taxon>Agaricomycetes</taxon>
        <taxon>Agaricomycetidae</taxon>
        <taxon>Agaricales</taxon>
        <taxon>Tricholomatineae</taxon>
        <taxon>Lyophyllaceae</taxon>
        <taxon>Asterophora</taxon>
    </lineage>
</organism>
<dbReference type="OrthoDB" id="298012at2759"/>
<comment type="similarity">
    <text evidence="1">Belongs to the D-isomer specific 2-hydroxyacid dehydrogenase family.</text>
</comment>
<dbReference type="Pfam" id="PF02826">
    <property type="entry name" value="2-Hacid_dh_C"/>
    <property type="match status" value="1"/>
</dbReference>
<dbReference type="PANTHER" id="PTHR42789">
    <property type="entry name" value="D-ISOMER SPECIFIC 2-HYDROXYACID DEHYDROGENASE FAMILY PROTEIN (AFU_ORTHOLOGUE AFUA_6G10090)"/>
    <property type="match status" value="1"/>
</dbReference>
<dbReference type="SUPFAM" id="SSF51735">
    <property type="entry name" value="NAD(P)-binding Rossmann-fold domains"/>
    <property type="match status" value="1"/>
</dbReference>
<protein>
    <recommendedName>
        <fullName evidence="4">D-isomer specific 2-hydroxyacid dehydrogenase NAD-binding domain-containing protein</fullName>
    </recommendedName>
</protein>
<keyword evidence="3" id="KW-0520">NAD</keyword>
<dbReference type="GO" id="GO:0051287">
    <property type="term" value="F:NAD binding"/>
    <property type="evidence" value="ECO:0007669"/>
    <property type="project" value="InterPro"/>
</dbReference>
<dbReference type="InterPro" id="IPR029753">
    <property type="entry name" value="D-isomer_DH_CS"/>
</dbReference>
<name>A0A9P7GHZ9_9AGAR</name>
<dbReference type="AlphaFoldDB" id="A0A9P7GHZ9"/>
<accession>A0A9P7GHZ9</accession>
<evidence type="ECO:0000256" key="2">
    <source>
        <dbReference type="ARBA" id="ARBA00023002"/>
    </source>
</evidence>
<dbReference type="SUPFAM" id="SSF52283">
    <property type="entry name" value="Formate/glycerate dehydrogenase catalytic domain-like"/>
    <property type="match status" value="1"/>
</dbReference>
<reference evidence="5" key="1">
    <citation type="submission" date="2020-07" db="EMBL/GenBank/DDBJ databases">
        <authorList>
            <person name="Nieuwenhuis M."/>
            <person name="Van De Peppel L.J.J."/>
        </authorList>
    </citation>
    <scope>NUCLEOTIDE SEQUENCE</scope>
    <source>
        <strain evidence="5">AP01</strain>
        <tissue evidence="5">Mycelium</tissue>
    </source>
</reference>
<evidence type="ECO:0000259" key="4">
    <source>
        <dbReference type="Pfam" id="PF02826"/>
    </source>
</evidence>
<sequence length="300" mass="32986">MPPRMRVAILDDYQEVALTSTDWSVLKDRVSIDVYSNTIADEDKLAQRLKDYEIICAMRERTKFPASLLGKLPKLRLIATTGVRNAGIDIGYARANGIVVSGTGAGGNSTVEHIWALILAVARNISTDDGNVKRGLPQWQTSVPVGLHGKTLGLLGIAKAFGMNVIGWSPNLTPERAHNAGVQFAQTKEDLLLRSDFISLHLVLSERTRHILTQADFDIMKPTALLINTSRGPLVDETALIDAIRKKKISGAGLDVFDQEPLPIVHELRMLENITLTPHTGYVNDTNYEVISSFPANTRR</sequence>
<reference evidence="5" key="2">
    <citation type="submission" date="2021-10" db="EMBL/GenBank/DDBJ databases">
        <title>Phylogenomics reveals ancestral predisposition of the termite-cultivated fungus Termitomyces towards a domesticated lifestyle.</title>
        <authorList>
            <person name="Auxier B."/>
            <person name="Grum-Grzhimaylo A."/>
            <person name="Cardenas M.E."/>
            <person name="Lodge J.D."/>
            <person name="Laessoe T."/>
            <person name="Pedersen O."/>
            <person name="Smith M.E."/>
            <person name="Kuyper T.W."/>
            <person name="Franco-Molano E.A."/>
            <person name="Baroni T.J."/>
            <person name="Aanen D.K."/>
        </authorList>
    </citation>
    <scope>NUCLEOTIDE SEQUENCE</scope>
    <source>
        <strain evidence="5">AP01</strain>
        <tissue evidence="5">Mycelium</tissue>
    </source>
</reference>
<dbReference type="EMBL" id="JABCKV010000008">
    <property type="protein sequence ID" value="KAG5647650.1"/>
    <property type="molecule type" value="Genomic_DNA"/>
</dbReference>